<dbReference type="PROSITE" id="PS51077">
    <property type="entry name" value="HTH_ICLR"/>
    <property type="match status" value="1"/>
</dbReference>
<keyword evidence="3" id="KW-0804">Transcription</keyword>
<dbReference type="InterPro" id="IPR036390">
    <property type="entry name" value="WH_DNA-bd_sf"/>
</dbReference>
<dbReference type="Gene3D" id="3.30.450.40">
    <property type="match status" value="1"/>
</dbReference>
<dbReference type="EMBL" id="JBHLTR010000002">
    <property type="protein sequence ID" value="MFC0557638.1"/>
    <property type="molecule type" value="Genomic_DNA"/>
</dbReference>
<dbReference type="SUPFAM" id="SSF55781">
    <property type="entry name" value="GAF domain-like"/>
    <property type="match status" value="1"/>
</dbReference>
<dbReference type="Pfam" id="PF01614">
    <property type="entry name" value="IclR_C"/>
    <property type="match status" value="1"/>
</dbReference>
<dbReference type="SMART" id="SM00346">
    <property type="entry name" value="HTH_ICLR"/>
    <property type="match status" value="1"/>
</dbReference>
<comment type="caution">
    <text evidence="6">The sequence shown here is derived from an EMBL/GenBank/DDBJ whole genome shotgun (WGS) entry which is preliminary data.</text>
</comment>
<gene>
    <name evidence="6" type="ORF">ACFFH4_01045</name>
</gene>
<dbReference type="PANTHER" id="PTHR30136:SF35">
    <property type="entry name" value="HTH-TYPE TRANSCRIPTIONAL REGULATOR RV1719"/>
    <property type="match status" value="1"/>
</dbReference>
<feature type="domain" description="IclR-ED" evidence="5">
    <location>
        <begin position="61"/>
        <end position="243"/>
    </location>
</feature>
<dbReference type="InterPro" id="IPR036388">
    <property type="entry name" value="WH-like_DNA-bd_sf"/>
</dbReference>
<reference evidence="6 7" key="1">
    <citation type="submission" date="2024-09" db="EMBL/GenBank/DDBJ databases">
        <authorList>
            <person name="Sun Q."/>
            <person name="Mori K."/>
        </authorList>
    </citation>
    <scope>NUCLEOTIDE SEQUENCE [LARGE SCALE GENOMIC DNA]</scope>
    <source>
        <strain evidence="6 7">NCAIM B.02301</strain>
    </source>
</reference>
<dbReference type="InterPro" id="IPR050707">
    <property type="entry name" value="HTH_MetabolicPath_Reg"/>
</dbReference>
<dbReference type="SUPFAM" id="SSF46785">
    <property type="entry name" value="Winged helix' DNA-binding domain"/>
    <property type="match status" value="1"/>
</dbReference>
<dbReference type="PROSITE" id="PS51078">
    <property type="entry name" value="ICLR_ED"/>
    <property type="match status" value="1"/>
</dbReference>
<dbReference type="Proteomes" id="UP001589833">
    <property type="component" value="Unassembled WGS sequence"/>
</dbReference>
<evidence type="ECO:0000259" key="5">
    <source>
        <dbReference type="PROSITE" id="PS51078"/>
    </source>
</evidence>
<dbReference type="InterPro" id="IPR014757">
    <property type="entry name" value="Tscrpt_reg_IclR_C"/>
</dbReference>
<evidence type="ECO:0000313" key="6">
    <source>
        <dbReference type="EMBL" id="MFC0557638.1"/>
    </source>
</evidence>
<organism evidence="6 7">
    <name type="scientific">Halalkalibacter alkalisediminis</name>
    <dbReference type="NCBI Taxonomy" id="935616"/>
    <lineage>
        <taxon>Bacteria</taxon>
        <taxon>Bacillati</taxon>
        <taxon>Bacillota</taxon>
        <taxon>Bacilli</taxon>
        <taxon>Bacillales</taxon>
        <taxon>Bacillaceae</taxon>
        <taxon>Halalkalibacter</taxon>
    </lineage>
</organism>
<evidence type="ECO:0000256" key="3">
    <source>
        <dbReference type="ARBA" id="ARBA00023163"/>
    </source>
</evidence>
<evidence type="ECO:0000256" key="2">
    <source>
        <dbReference type="ARBA" id="ARBA00023125"/>
    </source>
</evidence>
<dbReference type="Pfam" id="PF09339">
    <property type="entry name" value="HTH_IclR"/>
    <property type="match status" value="1"/>
</dbReference>
<feature type="domain" description="HTH iclR-type" evidence="4">
    <location>
        <begin position="1"/>
        <end position="60"/>
    </location>
</feature>
<protein>
    <submittedName>
        <fullName evidence="6">IclR family transcriptional regulator</fullName>
    </submittedName>
</protein>
<evidence type="ECO:0000313" key="7">
    <source>
        <dbReference type="Proteomes" id="UP001589833"/>
    </source>
</evidence>
<proteinExistence type="predicted"/>
<keyword evidence="7" id="KW-1185">Reference proteome</keyword>
<name>A0ABV6NA27_9BACI</name>
<dbReference type="InterPro" id="IPR029016">
    <property type="entry name" value="GAF-like_dom_sf"/>
</dbReference>
<evidence type="ECO:0000259" key="4">
    <source>
        <dbReference type="PROSITE" id="PS51077"/>
    </source>
</evidence>
<dbReference type="PANTHER" id="PTHR30136">
    <property type="entry name" value="HELIX-TURN-HELIX TRANSCRIPTIONAL REGULATOR, ICLR FAMILY"/>
    <property type="match status" value="1"/>
</dbReference>
<keyword evidence="1" id="KW-0805">Transcription regulation</keyword>
<dbReference type="InterPro" id="IPR005471">
    <property type="entry name" value="Tscrpt_reg_IclR_N"/>
</dbReference>
<accession>A0ABV6NA27</accession>
<sequence>MRNALRLLNLFSIDEPELTLSEIAERLQIAQSTAHRLSSTLTHTGFLVKEPILKTYRPASSILSMGTTFLSKYELYQVSEPILEELTKKTGETAHVSVLKGNKVVYLYKIDSKHPVHLLSHAGKENPIHCTSSGQVILAFQSQKQINEVIKQGLPLYTTKTITSPPDFISRLESIQKQGFAISQEELHKGVTSIAAPIWNTEGNVIASVSIAGPTTRMTPLKVDRFVKLVKAAASSITKKSNNLLHF</sequence>
<evidence type="ECO:0000256" key="1">
    <source>
        <dbReference type="ARBA" id="ARBA00023015"/>
    </source>
</evidence>
<keyword evidence="2" id="KW-0238">DNA-binding</keyword>
<dbReference type="Gene3D" id="1.10.10.10">
    <property type="entry name" value="Winged helix-like DNA-binding domain superfamily/Winged helix DNA-binding domain"/>
    <property type="match status" value="1"/>
</dbReference>